<gene>
    <name evidence="2" type="ORF">PR001_g28552</name>
</gene>
<feature type="region of interest" description="Disordered" evidence="1">
    <location>
        <begin position="69"/>
        <end position="126"/>
    </location>
</feature>
<feature type="compositionally biased region" description="Polar residues" evidence="1">
    <location>
        <begin position="102"/>
        <end position="114"/>
    </location>
</feature>
<sequence length="177" mass="19183">MGTTNAESKSKTNTPASTMKADFAMLESTTPVECAQTHRHVQHDDQMELPSALPMPKIVGPDVSCPPVKRSLLGGSRVNGPLKRPLGNSRRGHSRAREGVHTTRTSFLPSSSALNMGLHPSMSRPSRQLNMAGLNELKEHLWKASISSNDGLKASIDTSTHYSYQGHPEQPLSFGSQ</sequence>
<feature type="compositionally biased region" description="Polar residues" evidence="1">
    <location>
        <begin position="1"/>
        <end position="17"/>
    </location>
</feature>
<feature type="region of interest" description="Disordered" evidence="1">
    <location>
        <begin position="1"/>
        <end position="21"/>
    </location>
</feature>
<reference evidence="2 3" key="1">
    <citation type="submission" date="2018-09" db="EMBL/GenBank/DDBJ databases">
        <title>Genomic investigation of the strawberry pathogen Phytophthora fragariae indicates pathogenicity is determined by transcriptional variation in three key races.</title>
        <authorList>
            <person name="Adams T.M."/>
            <person name="Armitage A.D."/>
            <person name="Sobczyk M.K."/>
            <person name="Bates H.J."/>
            <person name="Dunwell J.M."/>
            <person name="Nellist C.F."/>
            <person name="Harrison R.J."/>
        </authorList>
    </citation>
    <scope>NUCLEOTIDE SEQUENCE [LARGE SCALE GENOMIC DNA]</scope>
    <source>
        <strain evidence="2 3">SCRP249</strain>
    </source>
</reference>
<proteinExistence type="predicted"/>
<protein>
    <submittedName>
        <fullName evidence="2">Uncharacterized protein</fullName>
    </submittedName>
</protein>
<name>A0A6A3HAL4_9STRA</name>
<comment type="caution">
    <text evidence="2">The sequence shown here is derived from an EMBL/GenBank/DDBJ whole genome shotgun (WGS) entry which is preliminary data.</text>
</comment>
<dbReference type="Proteomes" id="UP000429607">
    <property type="component" value="Unassembled WGS sequence"/>
</dbReference>
<evidence type="ECO:0000256" key="1">
    <source>
        <dbReference type="SAM" id="MobiDB-lite"/>
    </source>
</evidence>
<evidence type="ECO:0000313" key="2">
    <source>
        <dbReference type="EMBL" id="KAE8965984.1"/>
    </source>
</evidence>
<accession>A0A6A3HAL4</accession>
<dbReference type="AlphaFoldDB" id="A0A6A3HAL4"/>
<evidence type="ECO:0000313" key="3">
    <source>
        <dbReference type="Proteomes" id="UP000429607"/>
    </source>
</evidence>
<dbReference type="EMBL" id="QXFV01005180">
    <property type="protein sequence ID" value="KAE8965984.1"/>
    <property type="molecule type" value="Genomic_DNA"/>
</dbReference>
<organism evidence="2 3">
    <name type="scientific">Phytophthora rubi</name>
    <dbReference type="NCBI Taxonomy" id="129364"/>
    <lineage>
        <taxon>Eukaryota</taxon>
        <taxon>Sar</taxon>
        <taxon>Stramenopiles</taxon>
        <taxon>Oomycota</taxon>
        <taxon>Peronosporomycetes</taxon>
        <taxon>Peronosporales</taxon>
        <taxon>Peronosporaceae</taxon>
        <taxon>Phytophthora</taxon>
    </lineage>
</organism>